<accession>L0K1B8</accession>
<dbReference type="RefSeq" id="WP_015321356.1">
    <property type="nucleotide sequence ID" value="NC_019974.1"/>
</dbReference>
<organism evidence="2 3">
    <name type="scientific">Natronococcus occultus SP4</name>
    <dbReference type="NCBI Taxonomy" id="694430"/>
    <lineage>
        <taxon>Archaea</taxon>
        <taxon>Methanobacteriati</taxon>
        <taxon>Methanobacteriota</taxon>
        <taxon>Stenosarchaea group</taxon>
        <taxon>Halobacteria</taxon>
        <taxon>Halobacteriales</taxon>
        <taxon>Natrialbaceae</taxon>
        <taxon>Natronococcus</taxon>
    </lineage>
</organism>
<protein>
    <submittedName>
        <fullName evidence="2">LVIVD repeat-containing protein</fullName>
    </submittedName>
</protein>
<dbReference type="InterPro" id="IPR011047">
    <property type="entry name" value="Quinoprotein_ADH-like_sf"/>
</dbReference>
<dbReference type="eggNOG" id="arCOG02565">
    <property type="taxonomic scope" value="Archaea"/>
</dbReference>
<dbReference type="KEGG" id="nou:Natoc_2129"/>
<keyword evidence="3" id="KW-1185">Reference proteome</keyword>
<name>L0K1B8_9EURY</name>
<dbReference type="Pfam" id="PF08309">
    <property type="entry name" value="LVIVD"/>
    <property type="match status" value="2"/>
</dbReference>
<feature type="region of interest" description="Disordered" evidence="1">
    <location>
        <begin position="282"/>
        <end position="315"/>
    </location>
</feature>
<dbReference type="GeneID" id="14403813"/>
<dbReference type="STRING" id="694430.Natoc_2129"/>
<dbReference type="AlphaFoldDB" id="L0K1B8"/>
<gene>
    <name evidence="2" type="ORF">Natoc_2129</name>
</gene>
<dbReference type="Proteomes" id="UP000010878">
    <property type="component" value="Chromosome"/>
</dbReference>
<dbReference type="HOGENOM" id="CLU_027478_0_0_2"/>
<evidence type="ECO:0000256" key="1">
    <source>
        <dbReference type="SAM" id="MobiDB-lite"/>
    </source>
</evidence>
<evidence type="ECO:0000313" key="2">
    <source>
        <dbReference type="EMBL" id="AGB37913.1"/>
    </source>
</evidence>
<dbReference type="InterPro" id="IPR013211">
    <property type="entry name" value="LVIVD"/>
</dbReference>
<sequence>MHRRALLRAGASCPLAIAATTTGTATDREDAFGPLGRVAVDGAAEAVVGDDGDTAYLAATDGFATVDISDPAEPRVLTEQRGLEADGQRLIEVLDVAVDGDRLAVVGPANVQSEDVFHGIVVYDVSDPAAPERATDPYETGYHVHNCYLEDDRLFVVANAEDDHALVIFDIADDVEELGRWSLLEREPEWAELHWLARYAHDVSVRDGIAYLAHWNPGTYLIDVEDPTDPTFVSHVRETDPERQLERSDEDARLGLPGNDHYAAVDETGDLLAVGREAWAVEGGEPDAPGGIDLYGTSDPAAPEQFGSIDPPRADDETYGAGRWTTAHNFELRDDRLYSSWYRGGVRVHDVSDPADPVEIAAWSDRDETAFWTARVAKPGETFVASSTDLLPNADLEGALYTFPIDATDGDADDASSIPGFTAVGALGAGGVLTLEALRRRCTERS</sequence>
<dbReference type="SUPFAM" id="SSF50998">
    <property type="entry name" value="Quinoprotein alcohol dehydrogenase-like"/>
    <property type="match status" value="1"/>
</dbReference>
<dbReference type="EMBL" id="CP003929">
    <property type="protein sequence ID" value="AGB37913.1"/>
    <property type="molecule type" value="Genomic_DNA"/>
</dbReference>
<proteinExistence type="predicted"/>
<dbReference type="OrthoDB" id="134269at2157"/>
<evidence type="ECO:0000313" key="3">
    <source>
        <dbReference type="Proteomes" id="UP000010878"/>
    </source>
</evidence>
<reference evidence="2 3" key="1">
    <citation type="submission" date="2012-11" db="EMBL/GenBank/DDBJ databases">
        <title>FINISHED of Natronococcus occultus SP4, DSM 3396.</title>
        <authorList>
            <consortium name="DOE Joint Genome Institute"/>
            <person name="Eisen J."/>
            <person name="Huntemann M."/>
            <person name="Wei C.-L."/>
            <person name="Han J."/>
            <person name="Detter J.C."/>
            <person name="Han C."/>
            <person name="Tapia R."/>
            <person name="Chen A."/>
            <person name="Kyrpides N."/>
            <person name="Mavromatis K."/>
            <person name="Markowitz V."/>
            <person name="Szeto E."/>
            <person name="Ivanova N."/>
            <person name="Mikhailova N."/>
            <person name="Ovchinnikova G."/>
            <person name="Pagani I."/>
            <person name="Pati A."/>
            <person name="Goodwin L."/>
            <person name="Nordberg H.P."/>
            <person name="Cantor M.N."/>
            <person name="Hua S.X."/>
            <person name="Woyke T."/>
            <person name="Eisen J."/>
            <person name="Klenk H.-P."/>
            <person name="Klenk H.-P."/>
        </authorList>
    </citation>
    <scope>NUCLEOTIDE SEQUENCE [LARGE SCALE GENOMIC DNA]</scope>
    <source>
        <strain evidence="2 3">SP4</strain>
    </source>
</reference>